<dbReference type="PANTHER" id="PTHR28088:SF5">
    <property type="entry name" value="TRANSCRIPTIONAL ACTIVATOR HAA1-RELATED"/>
    <property type="match status" value="1"/>
</dbReference>
<dbReference type="GO" id="GO:0045944">
    <property type="term" value="P:positive regulation of transcription by RNA polymerase II"/>
    <property type="evidence" value="ECO:0007669"/>
    <property type="project" value="TreeGrafter"/>
</dbReference>
<dbReference type="SMART" id="SM00412">
    <property type="entry name" value="Cu_FIST"/>
    <property type="match status" value="1"/>
</dbReference>
<dbReference type="SUPFAM" id="SSF57879">
    <property type="entry name" value="Zinc domain conserved in yeast copper-regulated transcription factors"/>
    <property type="match status" value="1"/>
</dbReference>
<feature type="region of interest" description="Disordered" evidence="8">
    <location>
        <begin position="828"/>
        <end position="863"/>
    </location>
</feature>
<evidence type="ECO:0000256" key="4">
    <source>
        <dbReference type="ARBA" id="ARBA00023008"/>
    </source>
</evidence>
<keyword evidence="5" id="KW-0805">Transcription regulation</keyword>
<dbReference type="PRINTS" id="PR00617">
    <property type="entry name" value="COPPERFIST"/>
</dbReference>
<feature type="compositionally biased region" description="Pro residues" evidence="8">
    <location>
        <begin position="267"/>
        <end position="280"/>
    </location>
</feature>
<feature type="region of interest" description="Disordered" evidence="8">
    <location>
        <begin position="600"/>
        <end position="638"/>
    </location>
</feature>
<feature type="region of interest" description="Disordered" evidence="8">
    <location>
        <begin position="770"/>
        <end position="808"/>
    </location>
</feature>
<dbReference type="GO" id="GO:0000981">
    <property type="term" value="F:DNA-binding transcription factor activity, RNA polymerase II-specific"/>
    <property type="evidence" value="ECO:0007669"/>
    <property type="project" value="TreeGrafter"/>
</dbReference>
<feature type="compositionally biased region" description="Polar residues" evidence="8">
    <location>
        <begin position="491"/>
        <end position="510"/>
    </location>
</feature>
<evidence type="ECO:0000313" key="11">
    <source>
        <dbReference type="EMBL" id="WWC63439.1"/>
    </source>
</evidence>
<dbReference type="InterPro" id="IPR001083">
    <property type="entry name" value="Cu_fist_DNA-bd_dom"/>
</dbReference>
<feature type="compositionally biased region" description="Low complexity" evidence="8">
    <location>
        <begin position="683"/>
        <end position="696"/>
    </location>
</feature>
<dbReference type="KEGG" id="kdj:28969760"/>
<evidence type="ECO:0000256" key="8">
    <source>
        <dbReference type="SAM" id="MobiDB-lite"/>
    </source>
</evidence>
<accession>A0A1A6A142</accession>
<dbReference type="RefSeq" id="XP_018261621.1">
    <property type="nucleotide sequence ID" value="XM_018409348.1"/>
</dbReference>
<feature type="region of interest" description="Disordered" evidence="8">
    <location>
        <begin position="559"/>
        <end position="588"/>
    </location>
</feature>
<keyword evidence="7" id="KW-0539">Nucleus</keyword>
<feature type="compositionally biased region" description="Low complexity" evidence="8">
    <location>
        <begin position="567"/>
        <end position="578"/>
    </location>
</feature>
<dbReference type="Gene3D" id="3.90.430.10">
    <property type="entry name" value="Copper fist DNA-binding domain"/>
    <property type="match status" value="1"/>
</dbReference>
<dbReference type="FunFam" id="3.90.430.10:FF:000001">
    <property type="entry name" value="Copper fist DNA-binding protein"/>
    <property type="match status" value="1"/>
</dbReference>
<keyword evidence="2" id="KW-0479">Metal-binding</keyword>
<dbReference type="EMBL" id="CP144536">
    <property type="protein sequence ID" value="WWC63439.1"/>
    <property type="molecule type" value="Genomic_DNA"/>
</dbReference>
<dbReference type="GO" id="GO:0000978">
    <property type="term" value="F:RNA polymerase II cis-regulatory region sequence-specific DNA binding"/>
    <property type="evidence" value="ECO:0007669"/>
    <property type="project" value="TreeGrafter"/>
</dbReference>
<keyword evidence="6" id="KW-0804">Transcription</keyword>
<evidence type="ECO:0000313" key="12">
    <source>
        <dbReference type="Proteomes" id="UP000078595"/>
    </source>
</evidence>
<evidence type="ECO:0000256" key="2">
    <source>
        <dbReference type="ARBA" id="ARBA00022723"/>
    </source>
</evidence>
<dbReference type="PANTHER" id="PTHR28088">
    <property type="entry name" value="TRANSCRIPTIONAL ACTIVATOR HAA1-RELATED"/>
    <property type="match status" value="1"/>
</dbReference>
<dbReference type="SMART" id="SM01090">
    <property type="entry name" value="Copper-fist"/>
    <property type="match status" value="1"/>
</dbReference>
<feature type="compositionally biased region" description="Low complexity" evidence="8">
    <location>
        <begin position="1140"/>
        <end position="1154"/>
    </location>
</feature>
<dbReference type="InterPro" id="IPR051763">
    <property type="entry name" value="Copper_Homeo_Regul"/>
</dbReference>
<reference evidence="11" key="3">
    <citation type="submission" date="2024-02" db="EMBL/GenBank/DDBJ databases">
        <title>Comparative genomics of Cryptococcus and Kwoniella reveals pathogenesis evolution and contrasting modes of karyotype evolution via chromosome fusion or intercentromeric recombination.</title>
        <authorList>
            <person name="Coelho M.A."/>
            <person name="David-Palma M."/>
            <person name="Shea T."/>
            <person name="Bowers K."/>
            <person name="McGinley-Smith S."/>
            <person name="Mohammad A.W."/>
            <person name="Gnirke A."/>
            <person name="Yurkov A.M."/>
            <person name="Nowrousian M."/>
            <person name="Sun S."/>
            <person name="Cuomo C.A."/>
            <person name="Heitman J."/>
        </authorList>
    </citation>
    <scope>NUCLEOTIDE SEQUENCE</scope>
    <source>
        <strain evidence="11">CBS 10117</strain>
    </source>
</reference>
<keyword evidence="12" id="KW-1185">Reference proteome</keyword>
<comment type="subcellular location">
    <subcellularLocation>
        <location evidence="1">Nucleus</location>
    </subcellularLocation>
</comment>
<feature type="compositionally biased region" description="Low complexity" evidence="8">
    <location>
        <begin position="1243"/>
        <end position="1258"/>
    </location>
</feature>
<feature type="compositionally biased region" description="Polar residues" evidence="8">
    <location>
        <begin position="703"/>
        <end position="722"/>
    </location>
</feature>
<dbReference type="GO" id="GO:0005507">
    <property type="term" value="F:copper ion binding"/>
    <property type="evidence" value="ECO:0007669"/>
    <property type="project" value="InterPro"/>
</dbReference>
<feature type="region of interest" description="Disordered" evidence="8">
    <location>
        <begin position="953"/>
        <end position="996"/>
    </location>
</feature>
<reference evidence="11" key="2">
    <citation type="submission" date="2013-07" db="EMBL/GenBank/DDBJ databases">
        <authorList>
            <consortium name="The Broad Institute Genome Sequencing Platform"/>
            <person name="Cuomo C."/>
            <person name="Litvintseva A."/>
            <person name="Chen Y."/>
            <person name="Heitman J."/>
            <person name="Sun S."/>
            <person name="Springer D."/>
            <person name="Dromer F."/>
            <person name="Young S.K."/>
            <person name="Zeng Q."/>
            <person name="Gargeya S."/>
            <person name="Fitzgerald M."/>
            <person name="Abouelleil A."/>
            <person name="Alvarado L."/>
            <person name="Berlin A.M."/>
            <person name="Chapman S.B."/>
            <person name="Dewar J."/>
            <person name="Goldberg J."/>
            <person name="Griggs A."/>
            <person name="Gujja S."/>
            <person name="Hansen M."/>
            <person name="Howarth C."/>
            <person name="Imamovic A."/>
            <person name="Larimer J."/>
            <person name="McCowan C."/>
            <person name="Murphy C."/>
            <person name="Pearson M."/>
            <person name="Priest M."/>
            <person name="Roberts A."/>
            <person name="Saif S."/>
            <person name="Shea T."/>
            <person name="Sykes S."/>
            <person name="Wortman J."/>
            <person name="Nusbaum C."/>
            <person name="Birren B."/>
        </authorList>
    </citation>
    <scope>NUCLEOTIDE SEQUENCE</scope>
    <source>
        <strain evidence="11">CBS 10117</strain>
    </source>
</reference>
<feature type="region of interest" description="Disordered" evidence="8">
    <location>
        <begin position="486"/>
        <end position="515"/>
    </location>
</feature>
<feature type="compositionally biased region" description="Polar residues" evidence="8">
    <location>
        <begin position="176"/>
        <end position="186"/>
    </location>
</feature>
<feature type="compositionally biased region" description="Polar residues" evidence="8">
    <location>
        <begin position="789"/>
        <end position="803"/>
    </location>
</feature>
<keyword evidence="4" id="KW-0186">Copper</keyword>
<keyword evidence="3" id="KW-0862">Zinc</keyword>
<dbReference type="Proteomes" id="UP000078595">
    <property type="component" value="Chromosome 7"/>
</dbReference>
<evidence type="ECO:0000256" key="3">
    <source>
        <dbReference type="ARBA" id="ARBA00022833"/>
    </source>
</evidence>
<protein>
    <recommendedName>
        <fullName evidence="9">Copper-fist domain-containing protein</fullName>
    </recommendedName>
</protein>
<feature type="compositionally biased region" description="Polar residues" evidence="8">
    <location>
        <begin position="240"/>
        <end position="250"/>
    </location>
</feature>
<feature type="compositionally biased region" description="Polar residues" evidence="8">
    <location>
        <begin position="671"/>
        <end position="681"/>
    </location>
</feature>
<evidence type="ECO:0000259" key="9">
    <source>
        <dbReference type="PROSITE" id="PS50073"/>
    </source>
</evidence>
<feature type="compositionally biased region" description="Low complexity" evidence="8">
    <location>
        <begin position="842"/>
        <end position="860"/>
    </location>
</feature>
<name>A0A1A6A142_9TREE</name>
<dbReference type="GO" id="GO:0006878">
    <property type="term" value="P:intracellular copper ion homeostasis"/>
    <property type="evidence" value="ECO:0007669"/>
    <property type="project" value="TreeGrafter"/>
</dbReference>
<proteinExistence type="predicted"/>
<evidence type="ECO:0000313" key="10">
    <source>
        <dbReference type="EMBL" id="OBR83779.1"/>
    </source>
</evidence>
<feature type="region of interest" description="Disordered" evidence="8">
    <location>
        <begin position="1237"/>
        <end position="1263"/>
    </location>
</feature>
<dbReference type="PROSITE" id="PS50073">
    <property type="entry name" value="COPPER_FIST_2"/>
    <property type="match status" value="1"/>
</dbReference>
<dbReference type="Pfam" id="PF00649">
    <property type="entry name" value="Copper-fist"/>
    <property type="match status" value="1"/>
</dbReference>
<evidence type="ECO:0000256" key="5">
    <source>
        <dbReference type="ARBA" id="ARBA00023015"/>
    </source>
</evidence>
<feature type="region of interest" description="Disordered" evidence="8">
    <location>
        <begin position="170"/>
        <end position="280"/>
    </location>
</feature>
<feature type="compositionally biased region" description="Polar residues" evidence="8">
    <location>
        <begin position="731"/>
        <end position="741"/>
    </location>
</feature>
<organism evidence="10">
    <name type="scientific">Kwoniella dejecticola CBS 10117</name>
    <dbReference type="NCBI Taxonomy" id="1296121"/>
    <lineage>
        <taxon>Eukaryota</taxon>
        <taxon>Fungi</taxon>
        <taxon>Dikarya</taxon>
        <taxon>Basidiomycota</taxon>
        <taxon>Agaricomycotina</taxon>
        <taxon>Tremellomycetes</taxon>
        <taxon>Tremellales</taxon>
        <taxon>Cryptococcaceae</taxon>
        <taxon>Kwoniella</taxon>
    </lineage>
</organism>
<dbReference type="VEuPathDB" id="FungiDB:I303_06061"/>
<dbReference type="PROSITE" id="PS01119">
    <property type="entry name" value="COPPER_FIST_1"/>
    <property type="match status" value="1"/>
</dbReference>
<sequence length="1281" mass="135244">MVLINEKKYACEKCIKGHRVSGCTHTDRPLYEIKKKGRPTTQCSHCKDKRKAAGSSVHTKCACGDVKNPPITSAIIQPVTTQSSFSEQLPASEQFEEDEEVEIETRKGQPGSKATFPRGFKDVLELAAAANALAGLVKEDTPFKVAERSVQALLNPCKCQSGGPCKCCHPKKAEPPQQSGDTSPSASGGCCSTSNTSNGTGGTIPPPLPLLAANPHLSPNNMHHPAHTSPHVHKTKLFSPYSTNPASQSRYGRRDTISSRSSGRSSPLPPKVLRSPPPTIKPLTDFGRLIGAAINQDGSINPEIPRSAVGLPNLPGIATFDTAAENGGTKVEPMEYEDIDIDMPLAFPTSEDVVIGAFDHDDPGHQHEGGCGESCKGRHDCHHSISVPSGVTSIAQLISLAASHVPPPPEAQTPRFPSTLDPHDMRVLPPSAQFSADVARSMGIVQLKPLECCNGRCQCPPGQCTCEKECCGCCVRCACSEEDEDARMSNGGDSYSPQANLNSEASQPKSSCCGGKQLAEASKDARPSPLAASPIGAAVASSLSQPSPTLLSPDHAQVALNNGSRQPSPVSSGSTTPVNLPQPSGIVGGSVRRAISISSRTAHHGHDVSSSSHRRATVTGNPPAIAGHNAGPSKTSSKAIAPYNAQHHRTILPKASNSHLSVNTAGAAAGSSRQPSPSGQKRGSGSTGPTRTGSPTGERRTSASNGTKGKQPSTSRSKQSSPPIHPIPVHDSTSYSTQPALSTPHDGQHLGYQWPPQYCQEVLQSQYQAFPSGAEAPPPEPSAMPYMDMQNSHYPPPSQNVMQDPNIDPSNAALLAFLQQYTQANYQSSQAGLQYQPPPANQPQSMSEAQPQQQPQPQAQGVPHFDESWYSQVQQPALSHDISGTTSPEIDQPFDLDQFLAQTLGNRSQPELIYQPSSQQQTNDNFLQHQQGVTIDPNPNFNDFFFNAISSHRAVQPQSQSQPPHQSATTNHPGASGPDKVAPMTGPPFIPLVPGLPAEHTYSPNWTSNGAKEKIVQDQRRLLSEINAGTSTSAPAPAAQAQSSSQMPAQVQGLLFGMQGQVPGQNQGQFETDTGDMIDLSKPLNSDTLNKIMMALQKHNDALLPPPGSSVNNSHNNSDISGSAIGSALQSAPSMDHNNLNASSSSHVMSASAPAPAPAPQRPLPLPLDLDLVDQSTGMGMGIGSTIRRTSDTQPYPDKSGILAPTTTTSTTTMMTKDLDDMFSQFVTLDGVINPNLDPLNTGSNTNGNAESESGSGSDDPNAWLKIQCNVDGLSWASDPM</sequence>
<dbReference type="GO" id="GO:0005634">
    <property type="term" value="C:nucleus"/>
    <property type="evidence" value="ECO:0007669"/>
    <property type="project" value="UniProtKB-SubCell"/>
</dbReference>
<feature type="compositionally biased region" description="Polar residues" evidence="8">
    <location>
        <begin position="1109"/>
        <end position="1121"/>
    </location>
</feature>
<evidence type="ECO:0000256" key="1">
    <source>
        <dbReference type="ARBA" id="ARBA00004123"/>
    </source>
</evidence>
<dbReference type="GO" id="GO:0006879">
    <property type="term" value="P:intracellular iron ion homeostasis"/>
    <property type="evidence" value="ECO:0007669"/>
    <property type="project" value="TreeGrafter"/>
</dbReference>
<reference evidence="10" key="1">
    <citation type="submission" date="2013-07" db="EMBL/GenBank/DDBJ databases">
        <title>The Genome Sequence of Cryptococcus dejecticola CBS10117.</title>
        <authorList>
            <consortium name="The Broad Institute Genome Sequencing Platform"/>
            <person name="Cuomo C."/>
            <person name="Litvintseva A."/>
            <person name="Chen Y."/>
            <person name="Heitman J."/>
            <person name="Sun S."/>
            <person name="Springer D."/>
            <person name="Dromer F."/>
            <person name="Young S.K."/>
            <person name="Zeng Q."/>
            <person name="Gargeya S."/>
            <person name="Fitzgerald M."/>
            <person name="Abouelleil A."/>
            <person name="Alvarado L."/>
            <person name="Berlin A.M."/>
            <person name="Chapman S.B."/>
            <person name="Dewar J."/>
            <person name="Goldberg J."/>
            <person name="Griggs A."/>
            <person name="Gujja S."/>
            <person name="Hansen M."/>
            <person name="Howarth C."/>
            <person name="Imamovic A."/>
            <person name="Larimer J."/>
            <person name="McCowan C."/>
            <person name="Murphy C."/>
            <person name="Pearson M."/>
            <person name="Priest M."/>
            <person name="Roberts A."/>
            <person name="Saif S."/>
            <person name="Shea T."/>
            <person name="Sykes S."/>
            <person name="Wortman J."/>
            <person name="Nusbaum C."/>
            <person name="Birren B."/>
        </authorList>
    </citation>
    <scope>NUCLEOTIDE SEQUENCE [LARGE SCALE GENOMIC DNA]</scope>
    <source>
        <strain evidence="10">CBS 10117</strain>
    </source>
</reference>
<feature type="region of interest" description="Disordered" evidence="8">
    <location>
        <begin position="663"/>
        <end position="753"/>
    </location>
</feature>
<gene>
    <name evidence="10" type="ORF">I303_06061</name>
    <name evidence="11" type="ORF">I303_106041</name>
</gene>
<feature type="compositionally biased region" description="Low complexity" evidence="8">
    <location>
        <begin position="210"/>
        <end position="221"/>
    </location>
</feature>
<dbReference type="InterPro" id="IPR036395">
    <property type="entry name" value="Cu_fist_DNA-bd_dom_sf"/>
</dbReference>
<dbReference type="OrthoDB" id="5600085at2759"/>
<evidence type="ECO:0000256" key="7">
    <source>
        <dbReference type="ARBA" id="ARBA00023242"/>
    </source>
</evidence>
<feature type="compositionally biased region" description="Basic residues" evidence="8">
    <location>
        <begin position="224"/>
        <end position="236"/>
    </location>
</feature>
<feature type="region of interest" description="Disordered" evidence="8">
    <location>
        <begin position="1104"/>
        <end position="1162"/>
    </location>
</feature>
<feature type="compositionally biased region" description="Polar residues" evidence="8">
    <location>
        <begin position="1128"/>
        <end position="1139"/>
    </location>
</feature>
<feature type="compositionally biased region" description="Low complexity" evidence="8">
    <location>
        <begin position="187"/>
        <end position="198"/>
    </location>
</feature>
<evidence type="ECO:0000256" key="6">
    <source>
        <dbReference type="ARBA" id="ARBA00023163"/>
    </source>
</evidence>
<feature type="domain" description="Copper-fist" evidence="9">
    <location>
        <begin position="1"/>
        <end position="40"/>
    </location>
</feature>
<dbReference type="GeneID" id="28969760"/>
<feature type="region of interest" description="Disordered" evidence="8">
    <location>
        <begin position="1186"/>
        <end position="1205"/>
    </location>
</feature>
<feature type="compositionally biased region" description="Low complexity" evidence="8">
    <location>
        <begin position="956"/>
        <end position="967"/>
    </location>
</feature>
<dbReference type="STRING" id="1296121.A0A1A6A142"/>
<dbReference type="EMBL" id="KI894033">
    <property type="protein sequence ID" value="OBR83779.1"/>
    <property type="molecule type" value="Genomic_DNA"/>
</dbReference>